<protein>
    <recommendedName>
        <fullName evidence="12">Carotenoid-cleaving dioxygenase, mitochondrial</fullName>
        <ecNumber evidence="11">1.13.11.71</ecNumber>
    </recommendedName>
</protein>
<dbReference type="GO" id="GO:0003834">
    <property type="term" value="F:beta-carotene 15,15'-dioxygenase activity"/>
    <property type="evidence" value="ECO:0007669"/>
    <property type="project" value="TreeGrafter"/>
</dbReference>
<feature type="binding site" evidence="23">
    <location>
        <position position="329"/>
    </location>
    <ligand>
        <name>Fe cation</name>
        <dbReference type="ChEBI" id="CHEBI:24875"/>
        <note>catalytic</note>
    </ligand>
</feature>
<evidence type="ECO:0000256" key="24">
    <source>
        <dbReference type="RuleBase" id="RU003799"/>
    </source>
</evidence>
<evidence type="ECO:0000256" key="6">
    <source>
        <dbReference type="ARBA" id="ARBA00023004"/>
    </source>
</evidence>
<comment type="catalytic activity">
    <reaction evidence="18">
        <text>all-trans-zeaxanthin + 2 O2 = 4,9-dimethyldodeca-2,4,6,8,10-pentaenedial + 2 (3R)-hydroxy-beta-ionone</text>
        <dbReference type="Rhea" id="RHEA:26393"/>
        <dbReference type="ChEBI" id="CHEBI:15379"/>
        <dbReference type="ChEBI" id="CHEBI:27547"/>
        <dbReference type="ChEBI" id="CHEBI:53171"/>
        <dbReference type="ChEBI" id="CHEBI:53173"/>
    </reaction>
    <physiologicalReaction direction="left-to-right" evidence="18">
        <dbReference type="Rhea" id="RHEA:26394"/>
    </physiologicalReaction>
</comment>
<evidence type="ECO:0000256" key="23">
    <source>
        <dbReference type="PIRSR" id="PIRSR604294-1"/>
    </source>
</evidence>
<reference evidence="25 26" key="1">
    <citation type="journal article" date="2021" name="G3 (Bethesda)">
        <title>Improved contiguity of the threespine stickleback genome using long-read sequencing.</title>
        <authorList>
            <person name="Nath S."/>
            <person name="Shaw D.E."/>
            <person name="White M.A."/>
        </authorList>
    </citation>
    <scope>NUCLEOTIDE SEQUENCE [LARGE SCALE GENOMIC DNA]</scope>
    <source>
        <strain evidence="25 26">Lake Benthic</strain>
    </source>
</reference>
<keyword evidence="26" id="KW-1185">Reference proteome</keyword>
<evidence type="ECO:0000256" key="21">
    <source>
        <dbReference type="ARBA" id="ARBA00049190"/>
    </source>
</evidence>
<dbReference type="InterPro" id="IPR004294">
    <property type="entry name" value="Carotenoid_Oase"/>
</dbReference>
<reference evidence="25" key="3">
    <citation type="submission" date="2025-09" db="UniProtKB">
        <authorList>
            <consortium name="Ensembl"/>
        </authorList>
    </citation>
    <scope>IDENTIFICATION</scope>
</reference>
<evidence type="ECO:0000256" key="5">
    <source>
        <dbReference type="ARBA" id="ARBA00023002"/>
    </source>
</evidence>
<dbReference type="Pfam" id="PF03055">
    <property type="entry name" value="RPE65"/>
    <property type="match status" value="1"/>
</dbReference>
<evidence type="ECO:0000313" key="26">
    <source>
        <dbReference type="Proteomes" id="UP000007635"/>
    </source>
</evidence>
<evidence type="ECO:0000256" key="18">
    <source>
        <dbReference type="ARBA" id="ARBA00048381"/>
    </source>
</evidence>
<evidence type="ECO:0000256" key="14">
    <source>
        <dbReference type="ARBA" id="ARBA00047577"/>
    </source>
</evidence>
<accession>G3QAS9</accession>
<dbReference type="GO" id="GO:0005739">
    <property type="term" value="C:mitochondrion"/>
    <property type="evidence" value="ECO:0007669"/>
    <property type="project" value="UniProtKB-SubCell"/>
</dbReference>
<evidence type="ECO:0000256" key="16">
    <source>
        <dbReference type="ARBA" id="ARBA00047865"/>
    </source>
</evidence>
<evidence type="ECO:0000256" key="1">
    <source>
        <dbReference type="ARBA" id="ARBA00004173"/>
    </source>
</evidence>
<keyword evidence="6 23" id="KW-0408">Iron</keyword>
<evidence type="ECO:0000256" key="13">
    <source>
        <dbReference type="ARBA" id="ARBA00045336"/>
    </source>
</evidence>
<evidence type="ECO:0000256" key="12">
    <source>
        <dbReference type="ARBA" id="ARBA00040536"/>
    </source>
</evidence>
<dbReference type="Ensembl" id="ENSGACT00000027047.2">
    <property type="protein sequence ID" value="ENSGACP00000026995.2"/>
    <property type="gene ID" value="ENSGACG00000020420.2"/>
</dbReference>
<evidence type="ECO:0000256" key="9">
    <source>
        <dbReference type="ARBA" id="ARBA00035797"/>
    </source>
</evidence>
<comment type="catalytic activity">
    <reaction evidence="19">
        <text>lutein + O2 = (3R,6R)-3-hydroxy-10'-apo-alpha-carotenal + (3R)-hydroxy-beta-ionone</text>
        <dbReference type="Rhea" id="RHEA:68432"/>
        <dbReference type="ChEBI" id="CHEBI:15379"/>
        <dbReference type="ChEBI" id="CHEBI:28838"/>
        <dbReference type="ChEBI" id="CHEBI:53173"/>
        <dbReference type="ChEBI" id="CHEBI:177903"/>
    </reaction>
    <physiologicalReaction direction="left-to-right" evidence="19">
        <dbReference type="Rhea" id="RHEA:68433"/>
    </physiologicalReaction>
</comment>
<comment type="catalytic activity">
    <reaction evidence="22">
        <text>13-cis-lycopene + O2 = 13-cis-10'-apo-lycopenal + (3E,5E)-6,10-dimethylundeca-3,5,9-trien-2-one</text>
        <dbReference type="Rhea" id="RHEA:68448"/>
        <dbReference type="ChEBI" id="CHEBI:15379"/>
        <dbReference type="ChEBI" id="CHEBI:67207"/>
        <dbReference type="ChEBI" id="CHEBI:177907"/>
        <dbReference type="ChEBI" id="CHEBI:177908"/>
    </reaction>
    <physiologicalReaction direction="left-to-right" evidence="22">
        <dbReference type="Rhea" id="RHEA:68449"/>
    </physiologicalReaction>
</comment>
<evidence type="ECO:0000256" key="3">
    <source>
        <dbReference type="ARBA" id="ARBA00022723"/>
    </source>
</evidence>
<feature type="binding site" evidence="23">
    <location>
        <position position="258"/>
    </location>
    <ligand>
        <name>Fe cation</name>
        <dbReference type="ChEBI" id="CHEBI:24875"/>
        <note>catalytic</note>
    </ligand>
</feature>
<proteinExistence type="inferred from homology"/>
<evidence type="ECO:0000256" key="22">
    <source>
        <dbReference type="ARBA" id="ARBA00049207"/>
    </source>
</evidence>
<dbReference type="GO" id="GO:0102076">
    <property type="term" value="F:beta,beta-carotene-9',10'-cleaving oxygenase activity"/>
    <property type="evidence" value="ECO:0007669"/>
    <property type="project" value="UniProtKB-EC"/>
</dbReference>
<comment type="cofactor">
    <cofactor evidence="23">
        <name>Fe(2+)</name>
        <dbReference type="ChEBI" id="CHEBI:29033"/>
    </cofactor>
    <text evidence="23">Binds 1 Fe(2+) ion per subunit.</text>
</comment>
<sequence>RGAESYYSYVSKSCGATEFITSALKGLETIEPLVRSVEETPEPISAEVQGTIPSWISGKLLRNGPGKFEFGNTHYNHWFDGMAMLHQFKIHEGQVTYMSRFLDSDAYKNNREKDRIVMSEFGTLAMPDPCKNVFQRFLSRFEMITPTDNASVSFVKYKGDFFVSTETNFMHRVNPENLESLEKVDWSKFIAVNGATAHPHYDPDGTTYNMGNSYGSKGALYNIIRVPPEKTDAKDTLQGTKILCSIVPANKSHPSYYHSFAMSENYVVFIEQPIKMDLMKIVTCKLRGKAMSDGIYWDPKLETVFHVVNKKNGEVSSVKYHTKAISTFHQINAFEEDGFLMIDLCCSDNGQAINNYLIQNLRKSGDALDEVYNTMGRVFPRRFVLPLNVTGETPTDQNLNTRLSSSATCVKVSNDKVFCQHEDLHGDELHQYGGLEFPQINYGRNNTRPYRYFYGCGFRHLVGDSLLKMDLKDKTFKVWQQKGFFPSEPAFVASPDAVEEDEGLILSVVLSPSQDKGAFLLVLDSKSFEELARAYVPVNMAYGFHGTFDASA</sequence>
<dbReference type="GO" id="GO:0010436">
    <property type="term" value="F:carotenoid dioxygenase activity"/>
    <property type="evidence" value="ECO:0007669"/>
    <property type="project" value="TreeGrafter"/>
</dbReference>
<evidence type="ECO:0000313" key="25">
    <source>
        <dbReference type="Ensembl" id="ENSGACP00000026995.2"/>
    </source>
</evidence>
<comment type="catalytic activity">
    <reaction evidence="21">
        <text>beta-cryptoxanthin + O2 = all-trans-10'-apo-beta-carotenal + (3R)-hydroxy-beta-ionone</text>
        <dbReference type="Rhea" id="RHEA:68440"/>
        <dbReference type="ChEBI" id="CHEBI:10362"/>
        <dbReference type="ChEBI" id="CHEBI:15379"/>
        <dbReference type="ChEBI" id="CHEBI:53153"/>
        <dbReference type="ChEBI" id="CHEBI:53173"/>
    </reaction>
    <physiologicalReaction direction="left-to-right" evidence="21">
        <dbReference type="Rhea" id="RHEA:68441"/>
    </physiologicalReaction>
</comment>
<comment type="catalytic activity">
    <reaction evidence="9">
        <text>all-trans-zeaxanthin + O2 = (3R)-3-hydroxy-10'-apo-beta-carotenal + (3R)-hydroxy-beta-ionone</text>
        <dbReference type="Rhea" id="RHEA:68104"/>
        <dbReference type="ChEBI" id="CHEBI:15379"/>
        <dbReference type="ChEBI" id="CHEBI:27547"/>
        <dbReference type="ChEBI" id="CHEBI:53173"/>
        <dbReference type="ChEBI" id="CHEBI:177902"/>
    </reaction>
    <physiologicalReaction direction="left-to-right" evidence="9">
        <dbReference type="Rhea" id="RHEA:68105"/>
    </physiologicalReaction>
</comment>
<evidence type="ECO:0000256" key="7">
    <source>
        <dbReference type="ARBA" id="ARBA00023098"/>
    </source>
</evidence>
<evidence type="ECO:0000256" key="20">
    <source>
        <dbReference type="ARBA" id="ARBA00049156"/>
    </source>
</evidence>
<comment type="subcellular location">
    <subcellularLocation>
        <location evidence="1">Mitochondrion</location>
    </subcellularLocation>
</comment>
<evidence type="ECO:0000256" key="2">
    <source>
        <dbReference type="ARBA" id="ARBA00006787"/>
    </source>
</evidence>
<keyword evidence="5" id="KW-0560">Oxidoreductase</keyword>
<feature type="binding site" evidence="23">
    <location>
        <position position="198"/>
    </location>
    <ligand>
        <name>Fe cation</name>
        <dbReference type="ChEBI" id="CHEBI:24875"/>
        <note>catalytic</note>
    </ligand>
</feature>
<dbReference type="OMA" id="WHIGDYN"/>
<reference evidence="25" key="2">
    <citation type="submission" date="2025-08" db="UniProtKB">
        <authorList>
            <consortium name="Ensembl"/>
        </authorList>
    </citation>
    <scope>IDENTIFICATION</scope>
</reference>
<comment type="similarity">
    <text evidence="2 24">Belongs to the carotenoid oxygenase family.</text>
</comment>
<comment type="function">
    <text evidence="13">Broad specificity mitochondrial dioxygenase that mediates the asymmetric oxidative cleavage of carotenoids. Cleaves carotenes (pure hydrocarbon carotenoids) such as all-trans-beta-carotene and lycopene as well as xanthophylls (oxygenated carotenoids) such as zeaxanthin, lutein and beta-cryptoxanthin at both the 9,10 and the 9',10' carbon-carbon double bond. Through its function in carotenoids metabolism regulates oxidative stress and the production of important signaling molecules.</text>
</comment>
<dbReference type="PANTHER" id="PTHR10543:SF122">
    <property type="entry name" value="CAROTENOID-CLEAVING DIOXYGENASE, MITOCHONDRIAL"/>
    <property type="match status" value="1"/>
</dbReference>
<dbReference type="PANTHER" id="PTHR10543">
    <property type="entry name" value="BETA-CAROTENE DIOXYGENASE"/>
    <property type="match status" value="1"/>
</dbReference>
<dbReference type="AlphaFoldDB" id="G3QAS9"/>
<evidence type="ECO:0000256" key="19">
    <source>
        <dbReference type="ARBA" id="ARBA00048862"/>
    </source>
</evidence>
<dbReference type="FunCoup" id="G3QAS9">
    <property type="interactions" value="214"/>
</dbReference>
<dbReference type="Proteomes" id="UP000007635">
    <property type="component" value="Chromosome VII"/>
</dbReference>
<comment type="catalytic activity">
    <reaction evidence="17">
        <text>all-trans-10'-apo-beta-carotenal + O2 = beta-ionone + 4,9-dimethyldodeca-2,4,6,8,10-pentaenedial</text>
        <dbReference type="Rhea" id="RHEA:68452"/>
        <dbReference type="ChEBI" id="CHEBI:15379"/>
        <dbReference type="ChEBI" id="CHEBI:32325"/>
        <dbReference type="ChEBI" id="CHEBI:53153"/>
        <dbReference type="ChEBI" id="CHEBI:53171"/>
    </reaction>
    <physiologicalReaction direction="left-to-right" evidence="17">
        <dbReference type="Rhea" id="RHEA:68453"/>
    </physiologicalReaction>
</comment>
<comment type="catalytic activity">
    <reaction evidence="16">
        <text>lutein + O2 = (3R,6R)-hydroxy-alpha-ionone + (3R)-3-hydroxy-10'-apo-beta-carotenal</text>
        <dbReference type="Rhea" id="RHEA:68428"/>
        <dbReference type="ChEBI" id="CHEBI:15379"/>
        <dbReference type="ChEBI" id="CHEBI:28838"/>
        <dbReference type="ChEBI" id="CHEBI:177902"/>
        <dbReference type="ChEBI" id="CHEBI:177904"/>
    </reaction>
    <physiologicalReaction direction="left-to-right" evidence="16">
        <dbReference type="Rhea" id="RHEA:68429"/>
    </physiologicalReaction>
</comment>
<comment type="catalytic activity">
    <reaction evidence="14">
        <text>(3R)-3-hydroxy-10'-apo-beta-carotenal + O2 = 4,9-dimethyldodeca-2,4,6,8,10-pentaenedial + (3R)-hydroxy-beta-ionone</text>
        <dbReference type="Rhea" id="RHEA:68424"/>
        <dbReference type="ChEBI" id="CHEBI:15379"/>
        <dbReference type="ChEBI" id="CHEBI:53171"/>
        <dbReference type="ChEBI" id="CHEBI:53173"/>
        <dbReference type="ChEBI" id="CHEBI:177902"/>
    </reaction>
    <physiologicalReaction direction="left-to-right" evidence="14">
        <dbReference type="Rhea" id="RHEA:68425"/>
    </physiologicalReaction>
</comment>
<comment type="catalytic activity">
    <reaction evidence="10">
        <text>(3R,6R)-3-hydroxy-10'-apo-alpha-carotenal + O2 = (3R,6R)-hydroxy-alpha-ionone + 4,9-dimethyldodeca-2,4,6,8,10-pentaenedial</text>
        <dbReference type="Rhea" id="RHEA:68436"/>
        <dbReference type="ChEBI" id="CHEBI:15379"/>
        <dbReference type="ChEBI" id="CHEBI:53171"/>
        <dbReference type="ChEBI" id="CHEBI:177903"/>
        <dbReference type="ChEBI" id="CHEBI:177904"/>
    </reaction>
    <physiologicalReaction direction="left-to-right" evidence="10">
        <dbReference type="Rhea" id="RHEA:68437"/>
    </physiologicalReaction>
</comment>
<keyword evidence="3 23" id="KW-0479">Metal-binding</keyword>
<evidence type="ECO:0000256" key="4">
    <source>
        <dbReference type="ARBA" id="ARBA00022964"/>
    </source>
</evidence>
<evidence type="ECO:0000256" key="17">
    <source>
        <dbReference type="ARBA" id="ARBA00048043"/>
    </source>
</evidence>
<dbReference type="GO" id="GO:0046872">
    <property type="term" value="F:metal ion binding"/>
    <property type="evidence" value="ECO:0007669"/>
    <property type="project" value="UniProtKB-KW"/>
</dbReference>
<evidence type="ECO:0000256" key="10">
    <source>
        <dbReference type="ARBA" id="ARBA00036274"/>
    </source>
</evidence>
<keyword evidence="8" id="KW-0496">Mitochondrion</keyword>
<evidence type="ECO:0000256" key="8">
    <source>
        <dbReference type="ARBA" id="ARBA00023128"/>
    </source>
</evidence>
<dbReference type="GO" id="GO:0042574">
    <property type="term" value="P:retinal metabolic process"/>
    <property type="evidence" value="ECO:0007669"/>
    <property type="project" value="TreeGrafter"/>
</dbReference>
<dbReference type="eggNOG" id="KOG1285">
    <property type="taxonomic scope" value="Eukaryota"/>
</dbReference>
<dbReference type="InParanoid" id="G3QAS9"/>
<evidence type="ECO:0000256" key="15">
    <source>
        <dbReference type="ARBA" id="ARBA00047747"/>
    </source>
</evidence>
<dbReference type="EC" id="1.13.11.71" evidence="11"/>
<comment type="catalytic activity">
    <reaction evidence="15">
        <text>5-cis-lycopene + O2 = 5-cis-10'-apo-lycopenal + (3E,5E)-6,10-dimethylundeca-3,5,9-trien-2-one</text>
        <dbReference type="Rhea" id="RHEA:68444"/>
        <dbReference type="ChEBI" id="CHEBI:15379"/>
        <dbReference type="ChEBI" id="CHEBI:67207"/>
        <dbReference type="ChEBI" id="CHEBI:177905"/>
        <dbReference type="ChEBI" id="CHEBI:177906"/>
    </reaction>
    <physiologicalReaction direction="left-to-right" evidence="15">
        <dbReference type="Rhea" id="RHEA:68445"/>
    </physiologicalReaction>
</comment>
<dbReference type="GeneTree" id="ENSGT00950000182913"/>
<keyword evidence="7" id="KW-0443">Lipid metabolism</keyword>
<dbReference type="GO" id="GO:0016121">
    <property type="term" value="P:carotene catabolic process"/>
    <property type="evidence" value="ECO:0007669"/>
    <property type="project" value="TreeGrafter"/>
</dbReference>
<feature type="binding site" evidence="23">
    <location>
        <position position="545"/>
    </location>
    <ligand>
        <name>Fe cation</name>
        <dbReference type="ChEBI" id="CHEBI:24875"/>
        <note>catalytic</note>
    </ligand>
</feature>
<organism evidence="25 26">
    <name type="scientific">Gasterosteus aculeatus aculeatus</name>
    <name type="common">three-spined stickleback</name>
    <dbReference type="NCBI Taxonomy" id="481459"/>
    <lineage>
        <taxon>Eukaryota</taxon>
        <taxon>Metazoa</taxon>
        <taxon>Chordata</taxon>
        <taxon>Craniata</taxon>
        <taxon>Vertebrata</taxon>
        <taxon>Euteleostomi</taxon>
        <taxon>Actinopterygii</taxon>
        <taxon>Neopterygii</taxon>
        <taxon>Teleostei</taxon>
        <taxon>Neoteleostei</taxon>
        <taxon>Acanthomorphata</taxon>
        <taxon>Eupercaria</taxon>
        <taxon>Perciformes</taxon>
        <taxon>Cottioidei</taxon>
        <taxon>Gasterosteales</taxon>
        <taxon>Gasterosteidae</taxon>
        <taxon>Gasterosteus</taxon>
    </lineage>
</organism>
<evidence type="ECO:0000256" key="11">
    <source>
        <dbReference type="ARBA" id="ARBA00038847"/>
    </source>
</evidence>
<keyword evidence="4" id="KW-0223">Dioxygenase</keyword>
<dbReference type="Bgee" id="ENSGACG00000020420">
    <property type="expression patterns" value="Expressed in muscle tissue and 11 other cell types or tissues"/>
</dbReference>
<name>G3QAS9_GASAC</name>
<comment type="catalytic activity">
    <reaction evidence="20">
        <text>all-trans-beta-carotene + O2 = beta-ionone + all-trans-10'-apo-beta-carotenal</text>
        <dbReference type="Rhea" id="RHEA:26389"/>
        <dbReference type="ChEBI" id="CHEBI:15379"/>
        <dbReference type="ChEBI" id="CHEBI:17579"/>
        <dbReference type="ChEBI" id="CHEBI:32325"/>
        <dbReference type="ChEBI" id="CHEBI:53153"/>
        <dbReference type="EC" id="1.13.11.71"/>
    </reaction>
    <physiologicalReaction direction="left-to-right" evidence="20">
        <dbReference type="Rhea" id="RHEA:26390"/>
    </physiologicalReaction>
</comment>
<dbReference type="STRING" id="69293.ENSGACP00000026995"/>